<protein>
    <submittedName>
        <fullName evidence="1">Uncharacterized protein</fullName>
    </submittedName>
</protein>
<proteinExistence type="predicted"/>
<comment type="caution">
    <text evidence="1">The sequence shown here is derived from an EMBL/GenBank/DDBJ whole genome shotgun (WGS) entry which is preliminary data.</text>
</comment>
<dbReference type="EMBL" id="AUZM01000004">
    <property type="protein sequence ID" value="ERT09282.1"/>
    <property type="molecule type" value="Genomic_DNA"/>
</dbReference>
<name>U7QPR5_9CYAN</name>
<sequence>MCFSDRGMLIDNNPAPPQIKLTPLIFWEGEIEFRSAFASQF</sequence>
<keyword evidence="2" id="KW-1185">Reference proteome</keyword>
<organism evidence="1 2">
    <name type="scientific">Lyngbya aestuarii BL J</name>
    <dbReference type="NCBI Taxonomy" id="1348334"/>
    <lineage>
        <taxon>Bacteria</taxon>
        <taxon>Bacillati</taxon>
        <taxon>Cyanobacteriota</taxon>
        <taxon>Cyanophyceae</taxon>
        <taxon>Oscillatoriophycideae</taxon>
        <taxon>Oscillatoriales</taxon>
        <taxon>Microcoleaceae</taxon>
        <taxon>Lyngbya</taxon>
    </lineage>
</organism>
<evidence type="ECO:0000313" key="2">
    <source>
        <dbReference type="Proteomes" id="UP000017127"/>
    </source>
</evidence>
<dbReference type="AlphaFoldDB" id="U7QPR5"/>
<reference evidence="1 2" key="1">
    <citation type="journal article" date="2013" name="Front. Microbiol.">
        <title>Comparative genomic analyses of the cyanobacterium, Lyngbya aestuarii BL J, a powerful hydrogen producer.</title>
        <authorList>
            <person name="Kothari A."/>
            <person name="Vaughn M."/>
            <person name="Garcia-Pichel F."/>
        </authorList>
    </citation>
    <scope>NUCLEOTIDE SEQUENCE [LARGE SCALE GENOMIC DNA]</scope>
    <source>
        <strain evidence="1 2">BL J</strain>
    </source>
</reference>
<evidence type="ECO:0000313" key="1">
    <source>
        <dbReference type="EMBL" id="ERT09282.1"/>
    </source>
</evidence>
<gene>
    <name evidence="1" type="ORF">M595_0767</name>
</gene>
<accession>U7QPR5</accession>
<dbReference type="Proteomes" id="UP000017127">
    <property type="component" value="Unassembled WGS sequence"/>
</dbReference>